<sequence length="78" mass="9318">MKHSKLKCIMTIILFKCGYNRGLQVCLRVWRKKQSGVLRFLQRVRCWECRQQPSTVRLTRPTRPGKARRLGYKAKQVK</sequence>
<accession>A0ACB9Q9J4</accession>
<dbReference type="Proteomes" id="UP000828941">
    <property type="component" value="Chromosome 1"/>
</dbReference>
<protein>
    <submittedName>
        <fullName evidence="1">Uncharacterized protein</fullName>
    </submittedName>
</protein>
<gene>
    <name evidence="1" type="ORF">L6164_001445</name>
</gene>
<reference evidence="1 2" key="1">
    <citation type="journal article" date="2022" name="DNA Res.">
        <title>Chromosomal-level genome assembly of the orchid tree Bauhinia variegata (Leguminosae; Cercidoideae) supports the allotetraploid origin hypothesis of Bauhinia.</title>
        <authorList>
            <person name="Zhong Y."/>
            <person name="Chen Y."/>
            <person name="Zheng D."/>
            <person name="Pang J."/>
            <person name="Liu Y."/>
            <person name="Luo S."/>
            <person name="Meng S."/>
            <person name="Qian L."/>
            <person name="Wei D."/>
            <person name="Dai S."/>
            <person name="Zhou R."/>
        </authorList>
    </citation>
    <scope>NUCLEOTIDE SEQUENCE [LARGE SCALE GENOMIC DNA]</scope>
    <source>
        <strain evidence="1">BV-YZ2020</strain>
    </source>
</reference>
<proteinExistence type="predicted"/>
<name>A0ACB9Q9J4_BAUVA</name>
<evidence type="ECO:0000313" key="2">
    <source>
        <dbReference type="Proteomes" id="UP000828941"/>
    </source>
</evidence>
<evidence type="ECO:0000313" key="1">
    <source>
        <dbReference type="EMBL" id="KAI4357502.1"/>
    </source>
</evidence>
<dbReference type="EMBL" id="CM039426">
    <property type="protein sequence ID" value="KAI4357502.1"/>
    <property type="molecule type" value="Genomic_DNA"/>
</dbReference>
<comment type="caution">
    <text evidence="1">The sequence shown here is derived from an EMBL/GenBank/DDBJ whole genome shotgun (WGS) entry which is preliminary data.</text>
</comment>
<keyword evidence="2" id="KW-1185">Reference proteome</keyword>
<organism evidence="1 2">
    <name type="scientific">Bauhinia variegata</name>
    <name type="common">Purple orchid tree</name>
    <name type="synonym">Phanera variegata</name>
    <dbReference type="NCBI Taxonomy" id="167791"/>
    <lineage>
        <taxon>Eukaryota</taxon>
        <taxon>Viridiplantae</taxon>
        <taxon>Streptophyta</taxon>
        <taxon>Embryophyta</taxon>
        <taxon>Tracheophyta</taxon>
        <taxon>Spermatophyta</taxon>
        <taxon>Magnoliopsida</taxon>
        <taxon>eudicotyledons</taxon>
        <taxon>Gunneridae</taxon>
        <taxon>Pentapetalae</taxon>
        <taxon>rosids</taxon>
        <taxon>fabids</taxon>
        <taxon>Fabales</taxon>
        <taxon>Fabaceae</taxon>
        <taxon>Cercidoideae</taxon>
        <taxon>Cercideae</taxon>
        <taxon>Bauhiniinae</taxon>
        <taxon>Bauhinia</taxon>
    </lineage>
</organism>